<dbReference type="STRING" id="1628148.BI198_01780"/>
<dbReference type="Proteomes" id="UP000242258">
    <property type="component" value="Unassembled WGS sequence"/>
</dbReference>
<dbReference type="SUPFAM" id="SSF56214">
    <property type="entry name" value="4'-phosphopantetheinyl transferase"/>
    <property type="match status" value="2"/>
</dbReference>
<dbReference type="Gene3D" id="3.90.470.20">
    <property type="entry name" value="4'-phosphopantetheinyl transferase domain"/>
    <property type="match status" value="1"/>
</dbReference>
<evidence type="ECO:0000256" key="1">
    <source>
        <dbReference type="ARBA" id="ARBA00022679"/>
    </source>
</evidence>
<dbReference type="OrthoDB" id="6240858at2"/>
<dbReference type="GO" id="GO:0005829">
    <property type="term" value="C:cytosol"/>
    <property type="evidence" value="ECO:0007669"/>
    <property type="project" value="TreeGrafter"/>
</dbReference>
<dbReference type="EMBL" id="MKEK01000001">
    <property type="protein sequence ID" value="OEY68436.1"/>
    <property type="molecule type" value="Genomic_DNA"/>
</dbReference>
<dbReference type="InterPro" id="IPR050559">
    <property type="entry name" value="P-Pant_transferase_sf"/>
</dbReference>
<accession>A0A1E7Q2T1</accession>
<sequence>MILLSYRLQLLSLQQCRQHLTNKEWQYAQTLSQKRQLQFCNGRALTRQLLQQHFCYSVASVAIELPSDKAPALTVCHQPWHLSISHSGQVVAVAVSKKSRLGLDVEKIKSRNIAEFSAEYAALTNADNLTAFYRCWTAAEAYSKYSAEPLLSVLQQPLAKEVQYKHLLLSGYMLCLCSKQNNVQYLIYEDNI</sequence>
<protein>
    <submittedName>
        <fullName evidence="2">Uncharacterized protein</fullName>
    </submittedName>
</protein>
<evidence type="ECO:0000313" key="2">
    <source>
        <dbReference type="EMBL" id="OEY68436.1"/>
    </source>
</evidence>
<dbReference type="RefSeq" id="WP_070048003.1">
    <property type="nucleotide sequence ID" value="NZ_CBCSDO010000001.1"/>
</dbReference>
<proteinExistence type="predicted"/>
<dbReference type="GO" id="GO:0008897">
    <property type="term" value="F:holo-[acyl-carrier-protein] synthase activity"/>
    <property type="evidence" value="ECO:0007669"/>
    <property type="project" value="InterPro"/>
</dbReference>
<reference evidence="3" key="1">
    <citation type="submission" date="2016-09" db="EMBL/GenBank/DDBJ databases">
        <authorList>
            <person name="Wan X."/>
            <person name="Hou S."/>
        </authorList>
    </citation>
    <scope>NUCLEOTIDE SEQUENCE [LARGE SCALE GENOMIC DNA]</scope>
    <source>
        <strain evidence="3">KH87</strain>
    </source>
</reference>
<dbReference type="GO" id="GO:0019878">
    <property type="term" value="P:lysine biosynthetic process via aminoadipic acid"/>
    <property type="evidence" value="ECO:0007669"/>
    <property type="project" value="TreeGrafter"/>
</dbReference>
<keyword evidence="1" id="KW-0808">Transferase</keyword>
<keyword evidence="3" id="KW-1185">Reference proteome</keyword>
<evidence type="ECO:0000313" key="3">
    <source>
        <dbReference type="Proteomes" id="UP000242258"/>
    </source>
</evidence>
<dbReference type="InterPro" id="IPR037143">
    <property type="entry name" value="4-PPantetheinyl_Trfase_dom_sf"/>
</dbReference>
<gene>
    <name evidence="2" type="ORF">BI198_01780</name>
</gene>
<dbReference type="PANTHER" id="PTHR12215">
    <property type="entry name" value="PHOSPHOPANTETHEINE TRANSFERASE"/>
    <property type="match status" value="1"/>
</dbReference>
<name>A0A1E7Q2T1_9GAMM</name>
<dbReference type="GO" id="GO:0000287">
    <property type="term" value="F:magnesium ion binding"/>
    <property type="evidence" value="ECO:0007669"/>
    <property type="project" value="InterPro"/>
</dbReference>
<dbReference type="PANTHER" id="PTHR12215:SF10">
    <property type="entry name" value="L-AMINOADIPATE-SEMIALDEHYDE DEHYDROGENASE-PHOSPHOPANTETHEINYL TRANSFERASE"/>
    <property type="match status" value="1"/>
</dbReference>
<dbReference type="AlphaFoldDB" id="A0A1E7Q2T1"/>
<comment type="caution">
    <text evidence="2">The sequence shown here is derived from an EMBL/GenBank/DDBJ whole genome shotgun (WGS) entry which is preliminary data.</text>
</comment>
<organism evidence="2 3">
    <name type="scientific">Rheinheimera salexigens</name>
    <dbReference type="NCBI Taxonomy" id="1628148"/>
    <lineage>
        <taxon>Bacteria</taxon>
        <taxon>Pseudomonadati</taxon>
        <taxon>Pseudomonadota</taxon>
        <taxon>Gammaproteobacteria</taxon>
        <taxon>Chromatiales</taxon>
        <taxon>Chromatiaceae</taxon>
        <taxon>Rheinheimera</taxon>
    </lineage>
</organism>